<dbReference type="EMBL" id="BGPR01002230">
    <property type="protein sequence ID" value="GBM70101.1"/>
    <property type="molecule type" value="Genomic_DNA"/>
</dbReference>
<dbReference type="Proteomes" id="UP000499080">
    <property type="component" value="Unassembled WGS sequence"/>
</dbReference>
<evidence type="ECO:0000313" key="1">
    <source>
        <dbReference type="EMBL" id="GBM70101.1"/>
    </source>
</evidence>
<name>A0A4Y2HXF2_ARAVE</name>
<reference evidence="1 2" key="1">
    <citation type="journal article" date="2019" name="Sci. Rep.">
        <title>Orb-weaving spider Araneus ventricosus genome elucidates the spidroin gene catalogue.</title>
        <authorList>
            <person name="Kono N."/>
            <person name="Nakamura H."/>
            <person name="Ohtoshi R."/>
            <person name="Moran D.A.P."/>
            <person name="Shinohara A."/>
            <person name="Yoshida Y."/>
            <person name="Fujiwara M."/>
            <person name="Mori M."/>
            <person name="Tomita M."/>
            <person name="Arakawa K."/>
        </authorList>
    </citation>
    <scope>NUCLEOTIDE SEQUENCE [LARGE SCALE GENOMIC DNA]</scope>
</reference>
<organism evidence="1 2">
    <name type="scientific">Araneus ventricosus</name>
    <name type="common">Orbweaver spider</name>
    <name type="synonym">Epeira ventricosa</name>
    <dbReference type="NCBI Taxonomy" id="182803"/>
    <lineage>
        <taxon>Eukaryota</taxon>
        <taxon>Metazoa</taxon>
        <taxon>Ecdysozoa</taxon>
        <taxon>Arthropoda</taxon>
        <taxon>Chelicerata</taxon>
        <taxon>Arachnida</taxon>
        <taxon>Araneae</taxon>
        <taxon>Araneomorphae</taxon>
        <taxon>Entelegynae</taxon>
        <taxon>Araneoidea</taxon>
        <taxon>Araneidae</taxon>
        <taxon>Araneus</taxon>
    </lineage>
</organism>
<dbReference type="AlphaFoldDB" id="A0A4Y2HXF2"/>
<accession>A0A4Y2HXF2</accession>
<protein>
    <submittedName>
        <fullName evidence="1">Uncharacterized protein</fullName>
    </submittedName>
</protein>
<comment type="caution">
    <text evidence="1">The sequence shown here is derived from an EMBL/GenBank/DDBJ whole genome shotgun (WGS) entry which is preliminary data.</text>
</comment>
<evidence type="ECO:0000313" key="2">
    <source>
        <dbReference type="Proteomes" id="UP000499080"/>
    </source>
</evidence>
<sequence>MDVSILQPSALHALILIGFSIDDRDFVTGAVEMIGSQTEAVGLTNLLLFNSHRLFRTDDRFFWSRAVNVNGRMERLDHPTFCPHCY</sequence>
<gene>
    <name evidence="1" type="ORF">AVEN_237204_1</name>
</gene>
<proteinExistence type="predicted"/>
<keyword evidence="2" id="KW-1185">Reference proteome</keyword>